<feature type="region of interest" description="Disordered" evidence="1">
    <location>
        <begin position="150"/>
        <end position="224"/>
    </location>
</feature>
<name>A0ABN7SUN0_OIKDI</name>
<feature type="compositionally biased region" description="Polar residues" evidence="1">
    <location>
        <begin position="158"/>
        <end position="170"/>
    </location>
</feature>
<keyword evidence="3" id="KW-1185">Reference proteome</keyword>
<dbReference type="EMBL" id="OU015566">
    <property type="protein sequence ID" value="CAG5105249.1"/>
    <property type="molecule type" value="Genomic_DNA"/>
</dbReference>
<accession>A0ABN7SUN0</accession>
<dbReference type="Proteomes" id="UP001158576">
    <property type="component" value="Chromosome 1"/>
</dbReference>
<protein>
    <submittedName>
        <fullName evidence="2">Oidioi.mRNA.OKI2018_I69.chr1.g1960.t1.cds</fullName>
    </submittedName>
</protein>
<sequence length="290" mass="33724">MYRETQQIPQLRAASMVTPVEEFTEIIRMYSDEYRNYNGGPVKCIHMHNSFAKYVSNVVKKFDSTATEIPLENEPLLRKICRVDSLDPKNMKLKWAILKQNILAIDGTPVRPRVMDPQFYMNQYEPRSVNYDKVDAEESLARRRLQESWKHFDRSTKRPNSSDIPSTSGPSPKINKWDFDGIKKAQEQQDKEDQEAAENQKPEVLNFEQSENKEENQPSSKRQKIDPENELCILCRENDRSHAFLHGSLESDDASAHLVACEQCALKWQWATKGCPYCRKPCVNILRILK</sequence>
<evidence type="ECO:0000313" key="2">
    <source>
        <dbReference type="EMBL" id="CAG5105249.1"/>
    </source>
</evidence>
<dbReference type="CDD" id="cd16646">
    <property type="entry name" value="mRING-HC-C2H2C4_MDM2-like"/>
    <property type="match status" value="1"/>
</dbReference>
<dbReference type="InterPro" id="IPR013083">
    <property type="entry name" value="Znf_RING/FYVE/PHD"/>
</dbReference>
<evidence type="ECO:0000313" key="3">
    <source>
        <dbReference type="Proteomes" id="UP001158576"/>
    </source>
</evidence>
<dbReference type="Gene3D" id="3.30.40.10">
    <property type="entry name" value="Zinc/RING finger domain, C3HC4 (zinc finger)"/>
    <property type="match status" value="1"/>
</dbReference>
<organism evidence="2 3">
    <name type="scientific">Oikopleura dioica</name>
    <name type="common">Tunicate</name>
    <dbReference type="NCBI Taxonomy" id="34765"/>
    <lineage>
        <taxon>Eukaryota</taxon>
        <taxon>Metazoa</taxon>
        <taxon>Chordata</taxon>
        <taxon>Tunicata</taxon>
        <taxon>Appendicularia</taxon>
        <taxon>Copelata</taxon>
        <taxon>Oikopleuridae</taxon>
        <taxon>Oikopleura</taxon>
    </lineage>
</organism>
<evidence type="ECO:0000256" key="1">
    <source>
        <dbReference type="SAM" id="MobiDB-lite"/>
    </source>
</evidence>
<proteinExistence type="predicted"/>
<gene>
    <name evidence="2" type="ORF">OKIOD_LOCUS10725</name>
</gene>
<dbReference type="Pfam" id="PF13920">
    <property type="entry name" value="zf-C3HC4_3"/>
    <property type="match status" value="1"/>
</dbReference>
<feature type="compositionally biased region" description="Basic and acidic residues" evidence="1">
    <location>
        <begin position="175"/>
        <end position="191"/>
    </location>
</feature>
<reference evidence="2 3" key="1">
    <citation type="submission" date="2021-04" db="EMBL/GenBank/DDBJ databases">
        <authorList>
            <person name="Bliznina A."/>
        </authorList>
    </citation>
    <scope>NUCLEOTIDE SEQUENCE [LARGE SCALE GENOMIC DNA]</scope>
</reference>